<dbReference type="OrthoDB" id="1882547at2759"/>
<keyword evidence="3" id="KW-1185">Reference proteome</keyword>
<organism evidence="3 4">
    <name type="scientific">Durio zibethinus</name>
    <name type="common">Durian</name>
    <dbReference type="NCBI Taxonomy" id="66656"/>
    <lineage>
        <taxon>Eukaryota</taxon>
        <taxon>Viridiplantae</taxon>
        <taxon>Streptophyta</taxon>
        <taxon>Embryophyta</taxon>
        <taxon>Tracheophyta</taxon>
        <taxon>Spermatophyta</taxon>
        <taxon>Magnoliopsida</taxon>
        <taxon>eudicotyledons</taxon>
        <taxon>Gunneridae</taxon>
        <taxon>Pentapetalae</taxon>
        <taxon>rosids</taxon>
        <taxon>malvids</taxon>
        <taxon>Malvales</taxon>
        <taxon>Malvaceae</taxon>
        <taxon>Helicteroideae</taxon>
        <taxon>Durio</taxon>
    </lineage>
</organism>
<reference evidence="4" key="1">
    <citation type="submission" date="2025-08" db="UniProtKB">
        <authorList>
            <consortium name="RefSeq"/>
        </authorList>
    </citation>
    <scope>IDENTIFICATION</scope>
    <source>
        <tissue evidence="4">Fruit stalk</tissue>
    </source>
</reference>
<dbReference type="Gene3D" id="3.40.50.11340">
    <property type="match status" value="1"/>
</dbReference>
<dbReference type="GeneID" id="111290546"/>
<keyword evidence="2" id="KW-0812">Transmembrane</keyword>
<evidence type="ECO:0000256" key="1">
    <source>
        <dbReference type="SAM" id="MobiDB-lite"/>
    </source>
</evidence>
<feature type="transmembrane region" description="Helical" evidence="2">
    <location>
        <begin position="32"/>
        <end position="53"/>
    </location>
</feature>
<dbReference type="KEGG" id="dzi:111290546"/>
<evidence type="ECO:0000313" key="3">
    <source>
        <dbReference type="Proteomes" id="UP000515121"/>
    </source>
</evidence>
<accession>A0A6P5YB00</accession>
<gene>
    <name evidence="4" type="primary">LOC111290546</name>
</gene>
<sequence length="522" mass="58967">MFRLNRTIATPKLWNKRKSQQQQQQQPRRSPFFFLSLFLLSILFFFFLTYTFIPKSLFSNSSKTINEALYPQYTHCKTQIPGEKFLWYAPHSGFSNQLSEFKNAILMAGILNRTLIVPPILDHHAVALGSCPKFRVQSPKEIRLSVWDNVIELLRSGRYVSMADIIDISALLSSSLVRAIDFRVFMSLWCGLNMDLACSYELNARLSMVDSLKQCGSLLSGNDGNIDQCLFAVDEDCRTTVWMYQNEVNGALDSFQPDEQLKKKRKISYVRRRRDVYKTLGPGSEAESVTVLAFGSLFTAPYKGSELYIDIQKAPGDPRIKSLIKKIEFLSFVPEIINSGKELAVQTIKAPFLCAQLRLLDGQFKNHWKATFLGLKQKLDSLRQTGSRPIHIFVMTDLPQGNWTGTYLGALARDSANFRLYFLREGDLLVTKTEKKLALAGHGLRFESVPGSMVAVAKLEKHCSPDIFPDVLLYIEETVCSCASLGFVGTAGSTIEESIEAMRKFGTCYNSNSDSNVTYIRL</sequence>
<dbReference type="AlphaFoldDB" id="A0A6P5YB00"/>
<keyword evidence="2" id="KW-1133">Transmembrane helix</keyword>
<protein>
    <submittedName>
        <fullName evidence="4">Uncharacterized protein LOC111290546</fullName>
    </submittedName>
</protein>
<dbReference type="Proteomes" id="UP000515121">
    <property type="component" value="Unplaced"/>
</dbReference>
<keyword evidence="2" id="KW-0472">Membrane</keyword>
<evidence type="ECO:0000256" key="2">
    <source>
        <dbReference type="SAM" id="Phobius"/>
    </source>
</evidence>
<evidence type="ECO:0000313" key="4">
    <source>
        <dbReference type="RefSeq" id="XP_022737628.1"/>
    </source>
</evidence>
<dbReference type="PANTHER" id="PTHR36050:SF1">
    <property type="entry name" value="O-FUCOSYLTRANSFERASE 30"/>
    <property type="match status" value="1"/>
</dbReference>
<proteinExistence type="predicted"/>
<dbReference type="PANTHER" id="PTHR36050">
    <property type="entry name" value="O-FUCOSYLTRANSFERASE 30"/>
    <property type="match status" value="1"/>
</dbReference>
<feature type="region of interest" description="Disordered" evidence="1">
    <location>
        <begin position="1"/>
        <end position="25"/>
    </location>
</feature>
<dbReference type="RefSeq" id="XP_022737628.1">
    <property type="nucleotide sequence ID" value="XM_022881893.1"/>
</dbReference>
<name>A0A6P5YB00_DURZI</name>